<dbReference type="EMBL" id="WVTA01000010">
    <property type="protein sequence ID" value="KAK3203920.1"/>
    <property type="molecule type" value="Genomic_DNA"/>
</dbReference>
<dbReference type="PANTHER" id="PTHR24148">
    <property type="entry name" value="ANKYRIN REPEAT DOMAIN-CONTAINING PROTEIN 39 HOMOLOG-RELATED"/>
    <property type="match status" value="1"/>
</dbReference>
<organism evidence="1 2">
    <name type="scientific">Pseudopithomyces chartarum</name>
    <dbReference type="NCBI Taxonomy" id="1892770"/>
    <lineage>
        <taxon>Eukaryota</taxon>
        <taxon>Fungi</taxon>
        <taxon>Dikarya</taxon>
        <taxon>Ascomycota</taxon>
        <taxon>Pezizomycotina</taxon>
        <taxon>Dothideomycetes</taxon>
        <taxon>Pleosporomycetidae</taxon>
        <taxon>Pleosporales</taxon>
        <taxon>Massarineae</taxon>
        <taxon>Didymosphaeriaceae</taxon>
        <taxon>Pseudopithomyces</taxon>
    </lineage>
</organism>
<keyword evidence="2" id="KW-1185">Reference proteome</keyword>
<dbReference type="Proteomes" id="UP001280581">
    <property type="component" value="Unassembled WGS sequence"/>
</dbReference>
<comment type="caution">
    <text evidence="1">The sequence shown here is derived from an EMBL/GenBank/DDBJ whole genome shotgun (WGS) entry which is preliminary data.</text>
</comment>
<proteinExistence type="predicted"/>
<evidence type="ECO:0000313" key="1">
    <source>
        <dbReference type="EMBL" id="KAK3203920.1"/>
    </source>
</evidence>
<reference evidence="1 2" key="1">
    <citation type="submission" date="2021-02" db="EMBL/GenBank/DDBJ databases">
        <title>Genome assembly of Pseudopithomyces chartarum.</title>
        <authorList>
            <person name="Jauregui R."/>
            <person name="Singh J."/>
            <person name="Voisey C."/>
        </authorList>
    </citation>
    <scope>NUCLEOTIDE SEQUENCE [LARGE SCALE GENOMIC DNA]</scope>
    <source>
        <strain evidence="1 2">AGR01</strain>
    </source>
</reference>
<sequence length="445" mass="50139">MAESDTGEGVKKAGQDEKLVAESNLPSSFPHRLRLTIMEFAAMRSFQFYSWHERMWTLQEVVVPAHNNILLLTSSGTLPIMASQKFVSGAISLARLQLLRLSMGNWPGMEHWKLKYSSLTLPAVDYRKSAAQVYTEITWWALMQGDLQMLFLGAIANSERVEVEASGELPSWVPDLARISKLNRAPMSTVTLPGWSSGLQLKERRIIEYPKYDMKQQILELMGHEVDTVVLTSPELPQLSHLLRHDQSRMKKPELLDMLKLFMRKLFSFNCAIQQQFGKTVQPQQLAHLLGGTTEDSTLQILTMFDQLFRDNRGEWNEAGATELLYRLSSGHYSVGNDLSGISTCDVIVGEAVDHFSYFVSTLFFRSCYTLFTTEAGRFGISLGTAIAGDVIAIVDALDQPLIFRANKRGVEHLETWRLVGDASVLELMSEMEGLHPDLDVFKIV</sequence>
<gene>
    <name evidence="1" type="ORF">GRF29_106g1032246</name>
</gene>
<protein>
    <submittedName>
        <fullName evidence="1">Uncharacterized protein</fullName>
    </submittedName>
</protein>
<dbReference type="AlphaFoldDB" id="A0AAN6LX76"/>
<dbReference type="PANTHER" id="PTHR24148:SF64">
    <property type="entry name" value="HETEROKARYON INCOMPATIBILITY DOMAIN-CONTAINING PROTEIN"/>
    <property type="match status" value="1"/>
</dbReference>
<evidence type="ECO:0000313" key="2">
    <source>
        <dbReference type="Proteomes" id="UP001280581"/>
    </source>
</evidence>
<name>A0AAN6LX76_9PLEO</name>
<accession>A0AAN6LX76</accession>
<dbReference type="InterPro" id="IPR052895">
    <property type="entry name" value="HetReg/Transcr_Mod"/>
</dbReference>